<evidence type="ECO:0000313" key="4">
    <source>
        <dbReference type="Proteomes" id="UP001220662"/>
    </source>
</evidence>
<feature type="region of interest" description="Disordered" evidence="1">
    <location>
        <begin position="58"/>
        <end position="79"/>
    </location>
</feature>
<sequence length="79" mass="8777">MAAVSVAAASGMVKDSSLSKMNGRDVYKEKNGYLFALDTQHGRFEMVNPKNGRHLGEFDFDFNKTKPADKNGSHDLKVR</sequence>
<protein>
    <submittedName>
        <fullName evidence="3">Colicin E3/pyocin S6 family cytotoxin</fullName>
    </submittedName>
</protein>
<name>A0AAW6P377_9PSED</name>
<dbReference type="InterPro" id="IPR036725">
    <property type="entry name" value="ColE3_ribonuclease_sf"/>
</dbReference>
<evidence type="ECO:0000259" key="2">
    <source>
        <dbReference type="Pfam" id="PF09000"/>
    </source>
</evidence>
<dbReference type="GO" id="GO:0016788">
    <property type="term" value="F:hydrolase activity, acting on ester bonds"/>
    <property type="evidence" value="ECO:0007669"/>
    <property type="project" value="InterPro"/>
</dbReference>
<dbReference type="Gene3D" id="3.10.380.10">
    <property type="entry name" value="Colicin E3-like ribonuclease domain"/>
    <property type="match status" value="1"/>
</dbReference>
<dbReference type="Proteomes" id="UP001220662">
    <property type="component" value="Unassembled WGS sequence"/>
</dbReference>
<dbReference type="GO" id="GO:0003723">
    <property type="term" value="F:RNA binding"/>
    <property type="evidence" value="ECO:0007669"/>
    <property type="project" value="InterPro"/>
</dbReference>
<evidence type="ECO:0000256" key="1">
    <source>
        <dbReference type="SAM" id="MobiDB-lite"/>
    </source>
</evidence>
<accession>A0AAW6P377</accession>
<organism evidence="3 4">
    <name type="scientific">Pseudomonas citronellolis</name>
    <dbReference type="NCBI Taxonomy" id="53408"/>
    <lineage>
        <taxon>Bacteria</taxon>
        <taxon>Pseudomonadati</taxon>
        <taxon>Pseudomonadota</taxon>
        <taxon>Gammaproteobacteria</taxon>
        <taxon>Pseudomonadales</taxon>
        <taxon>Pseudomonadaceae</taxon>
        <taxon>Pseudomonas</taxon>
    </lineage>
</organism>
<dbReference type="Pfam" id="PF09000">
    <property type="entry name" value="Cytotoxic"/>
    <property type="match status" value="1"/>
</dbReference>
<dbReference type="EMBL" id="JARJLR010000108">
    <property type="protein sequence ID" value="MDF3841160.1"/>
    <property type="molecule type" value="Genomic_DNA"/>
</dbReference>
<dbReference type="InterPro" id="IPR009105">
    <property type="entry name" value="Colicin_E3_ribonuclease"/>
</dbReference>
<feature type="domain" description="Colicin E3-like ribonuclease" evidence="2">
    <location>
        <begin position="24"/>
        <end position="66"/>
    </location>
</feature>
<gene>
    <name evidence="3" type="ORF">P3W55_05480</name>
</gene>
<dbReference type="SUPFAM" id="SSF63840">
    <property type="entry name" value="Ribonuclease domain of colicin E3"/>
    <property type="match status" value="1"/>
</dbReference>
<evidence type="ECO:0000313" key="3">
    <source>
        <dbReference type="EMBL" id="MDF3841160.1"/>
    </source>
</evidence>
<reference evidence="3" key="1">
    <citation type="submission" date="2023-03" db="EMBL/GenBank/DDBJ databases">
        <title>Draft assemblies of triclosan tolerant bacteria isolated from returned activated sludge.</title>
        <authorList>
            <person name="Van Hamelsveld S."/>
        </authorList>
    </citation>
    <scope>NUCLEOTIDE SEQUENCE</scope>
    <source>
        <strain evidence="3">GW210015_S63</strain>
    </source>
</reference>
<dbReference type="GO" id="GO:0043022">
    <property type="term" value="F:ribosome binding"/>
    <property type="evidence" value="ECO:0007669"/>
    <property type="project" value="InterPro"/>
</dbReference>
<dbReference type="RefSeq" id="WP_276213978.1">
    <property type="nucleotide sequence ID" value="NZ_JARJLR010000108.1"/>
</dbReference>
<proteinExistence type="predicted"/>
<dbReference type="AlphaFoldDB" id="A0AAW6P377"/>
<comment type="caution">
    <text evidence="3">The sequence shown here is derived from an EMBL/GenBank/DDBJ whole genome shotgun (WGS) entry which is preliminary data.</text>
</comment>